<dbReference type="InterPro" id="IPR000073">
    <property type="entry name" value="AB_hydrolase_1"/>
</dbReference>
<dbReference type="OrthoDB" id="3400345at2"/>
<dbReference type="GO" id="GO:0046464">
    <property type="term" value="P:acylglycerol catabolic process"/>
    <property type="evidence" value="ECO:0007669"/>
    <property type="project" value="TreeGrafter"/>
</dbReference>
<dbReference type="GO" id="GO:0047372">
    <property type="term" value="F:monoacylglycerol lipase activity"/>
    <property type="evidence" value="ECO:0007669"/>
    <property type="project" value="TreeGrafter"/>
</dbReference>
<dbReference type="Proteomes" id="UP000239485">
    <property type="component" value="Unassembled WGS sequence"/>
</dbReference>
<dbReference type="PANTHER" id="PTHR43798">
    <property type="entry name" value="MONOACYLGLYCEROL LIPASE"/>
    <property type="match status" value="1"/>
</dbReference>
<dbReference type="PRINTS" id="PR00111">
    <property type="entry name" value="ABHYDROLASE"/>
</dbReference>
<dbReference type="RefSeq" id="WP_158257222.1">
    <property type="nucleotide sequence ID" value="NZ_PTJD01000008.1"/>
</dbReference>
<dbReference type="SUPFAM" id="SSF53474">
    <property type="entry name" value="alpha/beta-Hydrolases"/>
    <property type="match status" value="1"/>
</dbReference>
<dbReference type="GO" id="GO:0016020">
    <property type="term" value="C:membrane"/>
    <property type="evidence" value="ECO:0007669"/>
    <property type="project" value="TreeGrafter"/>
</dbReference>
<protein>
    <submittedName>
        <fullName evidence="2">Pimeloyl-ACP methyl ester carboxylesterase</fullName>
    </submittedName>
</protein>
<sequence>MDVPLGRTELVETANHRLNVWRAGDAGPALLLIHGIPTNHRLWWDVVPRLQEHARVFAVDMLGYGDSPAPEGQGVDLASQAAALVELLDALGLDRVGVVGHDLGGGVAQILATAASDRVAGMVVSNGVCFDGWPVPVVKAMKASWPVLQRLPSTAVEKMLRAGLRPLFGHQERAPQAIDRFVAPWSRPEGPSLLARHLRAADSVYTQTVAPFLGRLDIPVEVCWGRLDHQMKPRYGERLARSIPGANLTWVEDASHFVPVDRPDAVAAAVRRMLGRL</sequence>
<comment type="caution">
    <text evidence="2">The sequence shown here is derived from an EMBL/GenBank/DDBJ whole genome shotgun (WGS) entry which is preliminary data.</text>
</comment>
<dbReference type="InterPro" id="IPR050266">
    <property type="entry name" value="AB_hydrolase_sf"/>
</dbReference>
<evidence type="ECO:0000259" key="1">
    <source>
        <dbReference type="Pfam" id="PF00561"/>
    </source>
</evidence>
<gene>
    <name evidence="2" type="ORF">CLV92_10848</name>
</gene>
<reference evidence="2 3" key="1">
    <citation type="submission" date="2018-02" db="EMBL/GenBank/DDBJ databases">
        <title>Genomic Encyclopedia of Archaeal and Bacterial Type Strains, Phase II (KMG-II): from individual species to whole genera.</title>
        <authorList>
            <person name="Goeker M."/>
        </authorList>
    </citation>
    <scope>NUCLEOTIDE SEQUENCE [LARGE SCALE GENOMIC DNA]</scope>
    <source>
        <strain evidence="2 3">DSM 22857</strain>
    </source>
</reference>
<dbReference type="EMBL" id="PTJD01000008">
    <property type="protein sequence ID" value="PPK94150.1"/>
    <property type="molecule type" value="Genomic_DNA"/>
</dbReference>
<dbReference type="InterPro" id="IPR029058">
    <property type="entry name" value="AB_hydrolase_fold"/>
</dbReference>
<dbReference type="Pfam" id="PF00561">
    <property type="entry name" value="Abhydrolase_1"/>
    <property type="match status" value="1"/>
</dbReference>
<evidence type="ECO:0000313" key="2">
    <source>
        <dbReference type="EMBL" id="PPK94150.1"/>
    </source>
</evidence>
<dbReference type="PANTHER" id="PTHR43798:SF33">
    <property type="entry name" value="HYDROLASE, PUTATIVE (AFU_ORTHOLOGUE AFUA_2G14860)-RELATED"/>
    <property type="match status" value="1"/>
</dbReference>
<organism evidence="2 3">
    <name type="scientific">Kineococcus xinjiangensis</name>
    <dbReference type="NCBI Taxonomy" id="512762"/>
    <lineage>
        <taxon>Bacteria</taxon>
        <taxon>Bacillati</taxon>
        <taxon>Actinomycetota</taxon>
        <taxon>Actinomycetes</taxon>
        <taxon>Kineosporiales</taxon>
        <taxon>Kineosporiaceae</taxon>
        <taxon>Kineococcus</taxon>
    </lineage>
</organism>
<feature type="domain" description="AB hydrolase-1" evidence="1">
    <location>
        <begin position="28"/>
        <end position="263"/>
    </location>
</feature>
<keyword evidence="3" id="KW-1185">Reference proteome</keyword>
<proteinExistence type="predicted"/>
<accession>A0A2S6IJ18</accession>
<name>A0A2S6IJ18_9ACTN</name>
<evidence type="ECO:0000313" key="3">
    <source>
        <dbReference type="Proteomes" id="UP000239485"/>
    </source>
</evidence>
<dbReference type="Gene3D" id="3.40.50.1820">
    <property type="entry name" value="alpha/beta hydrolase"/>
    <property type="match status" value="1"/>
</dbReference>
<dbReference type="AlphaFoldDB" id="A0A2S6IJ18"/>